<dbReference type="PANTHER" id="PTHR40274">
    <property type="entry name" value="VIRGINIAMYCIN B LYASE"/>
    <property type="match status" value="1"/>
</dbReference>
<gene>
    <name evidence="3" type="ORF">IU449_01930</name>
</gene>
<feature type="region of interest" description="Disordered" evidence="1">
    <location>
        <begin position="1"/>
        <end position="28"/>
    </location>
</feature>
<dbReference type="SUPFAM" id="SSF63829">
    <property type="entry name" value="Calcium-dependent phosphotriesterase"/>
    <property type="match status" value="1"/>
</dbReference>
<evidence type="ECO:0000256" key="1">
    <source>
        <dbReference type="SAM" id="MobiDB-lite"/>
    </source>
</evidence>
<dbReference type="InterPro" id="IPR011042">
    <property type="entry name" value="6-blade_b-propeller_TolB-like"/>
</dbReference>
<proteinExistence type="predicted"/>
<evidence type="ECO:0000259" key="2">
    <source>
        <dbReference type="Pfam" id="PF08450"/>
    </source>
</evidence>
<keyword evidence="4" id="KW-1185">Reference proteome</keyword>
<evidence type="ECO:0000313" key="3">
    <source>
        <dbReference type="EMBL" id="MBF6353316.1"/>
    </source>
</evidence>
<sequence length="307" mass="32342">MRRRCCWPPRPLPSPPPPNPPPLSHPRAPRACRCARRQAHRALATQPRTFEAAAFDHSGRLLLSDWLGNRIDVLDAPGATPRTLATVEAPGGLAPMPDGTVLAGSGIAAPALLAPAHGFARLMRLDPDNGTLTEYASGLSMGNGVVRAPDGADYTSNDLVPALDRVDPDGTVHRGWYRETTANGLAVSPDGKTLYANVSLGDTRILAIDIESGEARTHYRPPAGYQNAFRDDLDIDAAGRLYAPLYFAGQVLRVDTDGTACTIASGLTLPAGITVGVADSPFAADSVFVTTHAGQVVEIPHAVPAVR</sequence>
<dbReference type="PANTHER" id="PTHR40274:SF4">
    <property type="entry name" value="BLL1406 PROTEIN"/>
    <property type="match status" value="1"/>
</dbReference>
<dbReference type="EMBL" id="JADLQN010000001">
    <property type="protein sequence ID" value="MBF6353316.1"/>
    <property type="molecule type" value="Genomic_DNA"/>
</dbReference>
<dbReference type="Gene3D" id="2.120.10.30">
    <property type="entry name" value="TolB, C-terminal domain"/>
    <property type="match status" value="1"/>
</dbReference>
<protein>
    <submittedName>
        <fullName evidence="3">SMP-30/gluconolactonase/LRE family protein</fullName>
    </submittedName>
</protein>
<dbReference type="InterPro" id="IPR013658">
    <property type="entry name" value="SGL"/>
</dbReference>
<feature type="domain" description="SMP-30/Gluconolactonase/LRE-like region" evidence="2">
    <location>
        <begin position="56"/>
        <end position="263"/>
    </location>
</feature>
<accession>A0ABS0D4D9</accession>
<feature type="compositionally biased region" description="Pro residues" evidence="1">
    <location>
        <begin position="8"/>
        <end position="24"/>
    </location>
</feature>
<dbReference type="Pfam" id="PF08450">
    <property type="entry name" value="SGL"/>
    <property type="match status" value="1"/>
</dbReference>
<dbReference type="InterPro" id="IPR051344">
    <property type="entry name" value="Vgb"/>
</dbReference>
<dbReference type="RefSeq" id="WP_195000244.1">
    <property type="nucleotide sequence ID" value="NZ_JADLQN010000001.1"/>
</dbReference>
<organism evidence="3 4">
    <name type="scientific">Nocardia higoensis</name>
    <dbReference type="NCBI Taxonomy" id="228599"/>
    <lineage>
        <taxon>Bacteria</taxon>
        <taxon>Bacillati</taxon>
        <taxon>Actinomycetota</taxon>
        <taxon>Actinomycetes</taxon>
        <taxon>Mycobacteriales</taxon>
        <taxon>Nocardiaceae</taxon>
        <taxon>Nocardia</taxon>
    </lineage>
</organism>
<dbReference type="Proteomes" id="UP000707731">
    <property type="component" value="Unassembled WGS sequence"/>
</dbReference>
<comment type="caution">
    <text evidence="3">The sequence shown here is derived from an EMBL/GenBank/DDBJ whole genome shotgun (WGS) entry which is preliminary data.</text>
</comment>
<reference evidence="3 4" key="1">
    <citation type="submission" date="2020-10" db="EMBL/GenBank/DDBJ databases">
        <title>Identification of Nocardia species via Next-generation sequencing and recognition of intraspecies genetic diversity.</title>
        <authorList>
            <person name="Li P."/>
            <person name="Li P."/>
            <person name="Lu B."/>
        </authorList>
    </citation>
    <scope>NUCLEOTIDE SEQUENCE [LARGE SCALE GENOMIC DNA]</scope>
    <source>
        <strain evidence="3 4">BJ06-0143</strain>
    </source>
</reference>
<name>A0ABS0D4D9_9NOCA</name>
<evidence type="ECO:0000313" key="4">
    <source>
        <dbReference type="Proteomes" id="UP000707731"/>
    </source>
</evidence>